<evidence type="ECO:0000313" key="4">
    <source>
        <dbReference type="Proteomes" id="UP000219453"/>
    </source>
</evidence>
<dbReference type="AlphaFoldDB" id="A0A285P676"/>
<dbReference type="Pfam" id="PF25942">
    <property type="entry name" value="Ig_halo"/>
    <property type="match status" value="1"/>
</dbReference>
<feature type="region of interest" description="Disordered" evidence="1">
    <location>
        <begin position="19"/>
        <end position="67"/>
    </location>
</feature>
<dbReference type="EMBL" id="OBEJ01000005">
    <property type="protein sequence ID" value="SNZ17259.1"/>
    <property type="molecule type" value="Genomic_DNA"/>
</dbReference>
<sequence>MRRRTYLSTLASGTALTLAGCLGSDDTDDSDDPDDSDGNETDADGENTDGQNNESDGDVDDGPQQLDEPLDVLVENDYDEAYTVEVVITDDSGATVFEDEVDLENDASQRFEDVVSEPGTYTVEATKAGDISRSSNWEVDADSQDVYVHIAENGEYTVEERDVDA</sequence>
<reference evidence="3 4" key="1">
    <citation type="submission" date="2017-09" db="EMBL/GenBank/DDBJ databases">
        <authorList>
            <person name="Ehlers B."/>
            <person name="Leendertz F.H."/>
        </authorList>
    </citation>
    <scope>NUCLEOTIDE SEQUENCE [LARGE SCALE GENOMIC DNA]</scope>
    <source>
        <strain evidence="3 4">DSM 27208</strain>
    </source>
</reference>
<dbReference type="PROSITE" id="PS51257">
    <property type="entry name" value="PROKAR_LIPOPROTEIN"/>
    <property type="match status" value="1"/>
</dbReference>
<gene>
    <name evidence="3" type="ORF">SAMN06269185_2952</name>
</gene>
<accession>A0A285P676</accession>
<keyword evidence="4" id="KW-1185">Reference proteome</keyword>
<organism evidence="3 4">
    <name type="scientific">Natronoarchaeum philippinense</name>
    <dbReference type="NCBI Taxonomy" id="558529"/>
    <lineage>
        <taxon>Archaea</taxon>
        <taxon>Methanobacteriati</taxon>
        <taxon>Methanobacteriota</taxon>
        <taxon>Stenosarchaea group</taxon>
        <taxon>Halobacteria</taxon>
        <taxon>Halobacteriales</taxon>
        <taxon>Natronoarchaeaceae</taxon>
    </lineage>
</organism>
<feature type="domain" description="Ig-like" evidence="2">
    <location>
        <begin position="81"/>
        <end position="160"/>
    </location>
</feature>
<protein>
    <recommendedName>
        <fullName evidence="2">Ig-like domain-containing protein</fullName>
    </recommendedName>
</protein>
<feature type="compositionally biased region" description="Acidic residues" evidence="1">
    <location>
        <begin position="25"/>
        <end position="47"/>
    </location>
</feature>
<proteinExistence type="predicted"/>
<dbReference type="Proteomes" id="UP000219453">
    <property type="component" value="Unassembled WGS sequence"/>
</dbReference>
<dbReference type="InterPro" id="IPR058929">
    <property type="entry name" value="Ig_halo"/>
</dbReference>
<name>A0A285P676_NATPI</name>
<evidence type="ECO:0000259" key="2">
    <source>
        <dbReference type="Pfam" id="PF25942"/>
    </source>
</evidence>
<evidence type="ECO:0000256" key="1">
    <source>
        <dbReference type="SAM" id="MobiDB-lite"/>
    </source>
</evidence>
<dbReference type="RefSeq" id="WP_097009849.1">
    <property type="nucleotide sequence ID" value="NZ_OBEJ01000005.1"/>
</dbReference>
<evidence type="ECO:0000313" key="3">
    <source>
        <dbReference type="EMBL" id="SNZ17259.1"/>
    </source>
</evidence>